<feature type="compositionally biased region" description="Polar residues" evidence="1">
    <location>
        <begin position="1"/>
        <end position="23"/>
    </location>
</feature>
<comment type="caution">
    <text evidence="2">The sequence shown here is derived from an EMBL/GenBank/DDBJ whole genome shotgun (WGS) entry which is preliminary data.</text>
</comment>
<evidence type="ECO:0000313" key="3">
    <source>
        <dbReference type="Proteomes" id="UP000735302"/>
    </source>
</evidence>
<proteinExistence type="predicted"/>
<organism evidence="2 3">
    <name type="scientific">Plakobranchus ocellatus</name>
    <dbReference type="NCBI Taxonomy" id="259542"/>
    <lineage>
        <taxon>Eukaryota</taxon>
        <taxon>Metazoa</taxon>
        <taxon>Spiralia</taxon>
        <taxon>Lophotrochozoa</taxon>
        <taxon>Mollusca</taxon>
        <taxon>Gastropoda</taxon>
        <taxon>Heterobranchia</taxon>
        <taxon>Euthyneura</taxon>
        <taxon>Panpulmonata</taxon>
        <taxon>Sacoglossa</taxon>
        <taxon>Placobranchoidea</taxon>
        <taxon>Plakobranchidae</taxon>
        <taxon>Plakobranchus</taxon>
    </lineage>
</organism>
<dbReference type="EMBL" id="BLXT01005617">
    <property type="protein sequence ID" value="GFO24430.1"/>
    <property type="molecule type" value="Genomic_DNA"/>
</dbReference>
<dbReference type="Proteomes" id="UP000735302">
    <property type="component" value="Unassembled WGS sequence"/>
</dbReference>
<gene>
    <name evidence="2" type="ORF">PoB_005093500</name>
</gene>
<evidence type="ECO:0000256" key="1">
    <source>
        <dbReference type="SAM" id="MobiDB-lite"/>
    </source>
</evidence>
<reference evidence="2 3" key="1">
    <citation type="journal article" date="2021" name="Elife">
        <title>Chloroplast acquisition without the gene transfer in kleptoplastic sea slugs, Plakobranchus ocellatus.</title>
        <authorList>
            <person name="Maeda T."/>
            <person name="Takahashi S."/>
            <person name="Yoshida T."/>
            <person name="Shimamura S."/>
            <person name="Takaki Y."/>
            <person name="Nagai Y."/>
            <person name="Toyoda A."/>
            <person name="Suzuki Y."/>
            <person name="Arimoto A."/>
            <person name="Ishii H."/>
            <person name="Satoh N."/>
            <person name="Nishiyama T."/>
            <person name="Hasebe M."/>
            <person name="Maruyama T."/>
            <person name="Minagawa J."/>
            <person name="Obokata J."/>
            <person name="Shigenobu S."/>
        </authorList>
    </citation>
    <scope>NUCLEOTIDE SEQUENCE [LARGE SCALE GENOMIC DNA]</scope>
</reference>
<sequence>MAGQSQGMKQSARCQGSEFSDFSTEPKDEQIVLVGGKGSAVPDSCKEPGYKENFSAPGGKGSEVLVKRTEPGERIGQKTGVADAAKFALDTVSVKVGHSDMKMVVAEIMAMVTFLVPPSIQLADIQLYKKSVAYLNLWQCWSPTSSGSQQT</sequence>
<name>A0AAV4BVE2_9GAST</name>
<dbReference type="AlphaFoldDB" id="A0AAV4BVE2"/>
<protein>
    <submittedName>
        <fullName evidence="2">Uncharacterized protein</fullName>
    </submittedName>
</protein>
<evidence type="ECO:0000313" key="2">
    <source>
        <dbReference type="EMBL" id="GFO24430.1"/>
    </source>
</evidence>
<accession>A0AAV4BVE2</accession>
<keyword evidence="3" id="KW-1185">Reference proteome</keyword>
<feature type="region of interest" description="Disordered" evidence="1">
    <location>
        <begin position="1"/>
        <end position="26"/>
    </location>
</feature>